<dbReference type="InterPro" id="IPR038396">
    <property type="entry name" value="SpoIIAA-like_sf"/>
</dbReference>
<accession>A0ABX5D9P9</accession>
<dbReference type="SUPFAM" id="SSF52091">
    <property type="entry name" value="SpoIIaa-like"/>
    <property type="match status" value="1"/>
</dbReference>
<proteinExistence type="predicted"/>
<dbReference type="RefSeq" id="WP_062461843.1">
    <property type="nucleotide sequence ID" value="NZ_FLLQ01000012.1"/>
</dbReference>
<name>A0ABX5D9P9_9VIBR</name>
<comment type="caution">
    <text evidence="1">The sequence shown here is derived from an EMBL/GenBank/DDBJ whole genome shotgun (WGS) entry which is preliminary data.</text>
</comment>
<dbReference type="Proteomes" id="UP000238163">
    <property type="component" value="Unassembled WGS sequence"/>
</dbReference>
<reference evidence="1 2" key="1">
    <citation type="submission" date="2017-09" db="EMBL/GenBank/DDBJ databases">
        <authorList>
            <person name="Girard L."/>
            <person name="Lami R."/>
            <person name="Suzuki M."/>
            <person name="Baudart J."/>
        </authorList>
    </citation>
    <scope>NUCLEOTIDE SEQUENCE [LARGE SCALE GENOMIC DNA]</scope>
    <source>
        <strain evidence="1 2">17LN0615E</strain>
    </source>
</reference>
<dbReference type="InterPro" id="IPR021866">
    <property type="entry name" value="SpoIIAA-like"/>
</dbReference>
<evidence type="ECO:0000313" key="1">
    <source>
        <dbReference type="EMBL" id="PRQ65046.1"/>
    </source>
</evidence>
<evidence type="ECO:0000313" key="2">
    <source>
        <dbReference type="Proteomes" id="UP000238163"/>
    </source>
</evidence>
<keyword evidence="2" id="KW-1185">Reference proteome</keyword>
<dbReference type="Pfam" id="PF11964">
    <property type="entry name" value="SpoIIAA-like"/>
    <property type="match status" value="1"/>
</dbReference>
<dbReference type="InterPro" id="IPR036513">
    <property type="entry name" value="STAS_dom_sf"/>
</dbReference>
<protein>
    <submittedName>
        <fullName evidence="1">STAS/SEC14 domain-containing protein</fullName>
    </submittedName>
</protein>
<sequence>MCNQKPANVTINVEANHDSLMLKLKPTGKLTKEVVTQVANLIETSIKENEDKKINLLVDATAFSGWEYEAFVEDIKLSIKHRNDINKIALFGDQKWLEIAATLASFATSSEVKYFTNNQEAQCWIKH</sequence>
<dbReference type="EMBL" id="NWTN01000028">
    <property type="protein sequence ID" value="PRQ65046.1"/>
    <property type="molecule type" value="Genomic_DNA"/>
</dbReference>
<dbReference type="Gene3D" id="3.40.50.10600">
    <property type="entry name" value="SpoIIaa-like domains"/>
    <property type="match status" value="1"/>
</dbReference>
<gene>
    <name evidence="1" type="ORF">COR51_24470</name>
</gene>
<organism evidence="1 2">
    <name type="scientific">Vibrio mediterranei</name>
    <dbReference type="NCBI Taxonomy" id="689"/>
    <lineage>
        <taxon>Bacteria</taxon>
        <taxon>Pseudomonadati</taxon>
        <taxon>Pseudomonadota</taxon>
        <taxon>Gammaproteobacteria</taxon>
        <taxon>Vibrionales</taxon>
        <taxon>Vibrionaceae</taxon>
        <taxon>Vibrio</taxon>
    </lineage>
</organism>
<reference evidence="1 2" key="2">
    <citation type="submission" date="2018-03" db="EMBL/GenBank/DDBJ databases">
        <title>Genetic Diversity and Phenotypic Plasticity of AHL Mediated Quorum Sensing in Environmental Strains of Vibrio mediterranei.</title>
        <authorList>
            <person name="Lantoine F."/>
            <person name="Vouve F."/>
        </authorList>
    </citation>
    <scope>NUCLEOTIDE SEQUENCE [LARGE SCALE GENOMIC DNA]</scope>
    <source>
        <strain evidence="1 2">17LN0615E</strain>
    </source>
</reference>